<comment type="caution">
    <text evidence="5">The sequence shown here is derived from an EMBL/GenBank/DDBJ whole genome shotgun (WGS) entry which is preliminary data.</text>
</comment>
<dbReference type="Proteomes" id="UP000663877">
    <property type="component" value="Unassembled WGS sequence"/>
</dbReference>
<accession>A0A816EIG1</accession>
<proteinExistence type="predicted"/>
<evidence type="ECO:0000313" key="6">
    <source>
        <dbReference type="Proteomes" id="UP000663832"/>
    </source>
</evidence>
<feature type="non-terminal residue" evidence="5">
    <location>
        <position position="1"/>
    </location>
</feature>
<name>A0A816EIG1_9BILA</name>
<dbReference type="EMBL" id="CAJNOI010003344">
    <property type="protein sequence ID" value="CAF1514841.1"/>
    <property type="molecule type" value="Genomic_DNA"/>
</dbReference>
<dbReference type="EMBL" id="CAJNOM010003693">
    <property type="protein sequence ID" value="CAF1648357.1"/>
    <property type="molecule type" value="Genomic_DNA"/>
</dbReference>
<evidence type="ECO:0000313" key="4">
    <source>
        <dbReference type="EMBL" id="CAF1648357.1"/>
    </source>
</evidence>
<sequence>MHRAILYVAFIAFCSAAPYNNYNSQRAFTTRQEPLQQYGQNSVPVTTFQQDDTQLVDTLGGGYSFFKKQEIGSRPVIQQKLAVSDRQGPLTSFDDTANQWSDYTRSSALKPLIRTLGNSYGQQQVQPIVQDQLLVRAVGNSYGQQQVQPIVQDQTLVRAVGNSYGQQDVQPIVQDQLLVRSVGN</sequence>
<organism evidence="5 6">
    <name type="scientific">Adineta steineri</name>
    <dbReference type="NCBI Taxonomy" id="433720"/>
    <lineage>
        <taxon>Eukaryota</taxon>
        <taxon>Metazoa</taxon>
        <taxon>Spiralia</taxon>
        <taxon>Gnathifera</taxon>
        <taxon>Rotifera</taxon>
        <taxon>Eurotatoria</taxon>
        <taxon>Bdelloidea</taxon>
        <taxon>Adinetida</taxon>
        <taxon>Adinetidae</taxon>
        <taxon>Adineta</taxon>
    </lineage>
</organism>
<evidence type="ECO:0000313" key="3">
    <source>
        <dbReference type="EMBL" id="CAF1514841.1"/>
    </source>
</evidence>
<dbReference type="EMBL" id="CAJNOI010003343">
    <property type="protein sequence ID" value="CAF1514805.1"/>
    <property type="molecule type" value="Genomic_DNA"/>
</dbReference>
<evidence type="ECO:0000313" key="2">
    <source>
        <dbReference type="EMBL" id="CAF1514805.1"/>
    </source>
</evidence>
<dbReference type="OrthoDB" id="6093641at2759"/>
<reference evidence="5" key="1">
    <citation type="submission" date="2021-02" db="EMBL/GenBank/DDBJ databases">
        <authorList>
            <person name="Nowell W R."/>
        </authorList>
    </citation>
    <scope>NUCLEOTIDE SEQUENCE</scope>
</reference>
<evidence type="ECO:0000313" key="5">
    <source>
        <dbReference type="EMBL" id="CAF1648372.1"/>
    </source>
</evidence>
<feature type="signal peptide" evidence="1">
    <location>
        <begin position="1"/>
        <end position="16"/>
    </location>
</feature>
<dbReference type="Proteomes" id="UP000663832">
    <property type="component" value="Unassembled WGS sequence"/>
</dbReference>
<dbReference type="EMBL" id="CAJNOM010003694">
    <property type="protein sequence ID" value="CAF1648372.1"/>
    <property type="molecule type" value="Genomic_DNA"/>
</dbReference>
<gene>
    <name evidence="2" type="ORF">BJG266_LOCUS43932</name>
    <name evidence="3" type="ORF">BJG266_LOCUS43935</name>
    <name evidence="4" type="ORF">QVE165_LOCUS60870</name>
    <name evidence="5" type="ORF">QVE165_LOCUS60873</name>
</gene>
<evidence type="ECO:0000256" key="1">
    <source>
        <dbReference type="SAM" id="SignalP"/>
    </source>
</evidence>
<feature type="chain" id="PRO_5036229889" evidence="1">
    <location>
        <begin position="17"/>
        <end position="184"/>
    </location>
</feature>
<keyword evidence="1" id="KW-0732">Signal</keyword>
<dbReference type="AlphaFoldDB" id="A0A816EIG1"/>
<protein>
    <submittedName>
        <fullName evidence="5">Uncharacterized protein</fullName>
    </submittedName>
</protein>
<keyword evidence="6" id="KW-1185">Reference proteome</keyword>